<dbReference type="InterPro" id="IPR033900">
    <property type="entry name" value="Gram_neg_porin_domain"/>
</dbReference>
<dbReference type="Proteomes" id="UP001204142">
    <property type="component" value="Unassembled WGS sequence"/>
</dbReference>
<evidence type="ECO:0000313" key="14">
    <source>
        <dbReference type="Proteomes" id="UP001204142"/>
    </source>
</evidence>
<comment type="caution">
    <text evidence="13">The sequence shown here is derived from an EMBL/GenBank/DDBJ whole genome shotgun (WGS) entry which is preliminary data.</text>
</comment>
<keyword evidence="5" id="KW-0812">Transmembrane</keyword>
<dbReference type="PANTHER" id="PTHR34501">
    <property type="entry name" value="PROTEIN YDDL-RELATED"/>
    <property type="match status" value="1"/>
</dbReference>
<feature type="chain" id="PRO_5045208704" evidence="11">
    <location>
        <begin position="21"/>
        <end position="386"/>
    </location>
</feature>
<dbReference type="PRINTS" id="PR00182">
    <property type="entry name" value="ECOLNEIPORIN"/>
</dbReference>
<keyword evidence="4" id="KW-1134">Transmembrane beta strand</keyword>
<evidence type="ECO:0000256" key="2">
    <source>
        <dbReference type="ARBA" id="ARBA00011233"/>
    </source>
</evidence>
<dbReference type="EMBL" id="JANIGO010000001">
    <property type="protein sequence ID" value="MCQ8895137.1"/>
    <property type="molecule type" value="Genomic_DNA"/>
</dbReference>
<keyword evidence="7" id="KW-0406">Ion transport</keyword>
<dbReference type="PANTHER" id="PTHR34501:SF9">
    <property type="entry name" value="MAJOR OUTER MEMBRANE PROTEIN P.IA"/>
    <property type="match status" value="1"/>
</dbReference>
<dbReference type="RefSeq" id="WP_256762810.1">
    <property type="nucleotide sequence ID" value="NZ_JANIGO010000001.1"/>
</dbReference>
<keyword evidence="9" id="KW-0472">Membrane</keyword>
<dbReference type="PRINTS" id="PR00184">
    <property type="entry name" value="NEISSPPORIN"/>
</dbReference>
<evidence type="ECO:0000256" key="11">
    <source>
        <dbReference type="SAM" id="SignalP"/>
    </source>
</evidence>
<dbReference type="InterPro" id="IPR023614">
    <property type="entry name" value="Porin_dom_sf"/>
</dbReference>
<evidence type="ECO:0000256" key="3">
    <source>
        <dbReference type="ARBA" id="ARBA00022448"/>
    </source>
</evidence>
<feature type="signal peptide" evidence="11">
    <location>
        <begin position="1"/>
        <end position="20"/>
    </location>
</feature>
<evidence type="ECO:0000256" key="8">
    <source>
        <dbReference type="ARBA" id="ARBA00023114"/>
    </source>
</evidence>
<comment type="subunit">
    <text evidence="2">Homotrimer.</text>
</comment>
<dbReference type="Gene3D" id="2.40.160.10">
    <property type="entry name" value="Porin"/>
    <property type="match status" value="1"/>
</dbReference>
<evidence type="ECO:0000256" key="9">
    <source>
        <dbReference type="ARBA" id="ARBA00023136"/>
    </source>
</evidence>
<keyword evidence="10" id="KW-0998">Cell outer membrane</keyword>
<dbReference type="InterPro" id="IPR002299">
    <property type="entry name" value="Porin_Neis"/>
</dbReference>
<dbReference type="InterPro" id="IPR001702">
    <property type="entry name" value="Porin_Gram-ve"/>
</dbReference>
<name>A0ABT1WC98_9BURK</name>
<feature type="domain" description="Porin" evidence="12">
    <location>
        <begin position="7"/>
        <end position="361"/>
    </location>
</feature>
<sequence length="386" mass="40155">MNKKLVAAALGLAFAAPVFADASNVTLYGRIHQGLEYNSSKTDGLGTTTSTQPTIVDQSSRLGVRGVEDLGGGLSAIFAYEFGVDTDNVASGAAGAAGPLSTRHAYLGMKGSFGTVVVGSQDGGNDSQAPLYNQASAYIFNVNNNAGQLTVVGSGATNDEVILRNQRVSNAIGYAGNIAGVRISARHVLAGTDQGSGALTAVNPAQNPAAFENGQRQTSVSADYTLGALTFGAGYERRDGTDGYTNAQNALAVTGAVKSQAQIGASYNFGVAQVGGLFAQQKYYGGRDSDNQYAISTLVPLASNYGLQAMYAMSENGKQLNGALSQAAGAQDVDNKQFQVSAYYDFSKRTRSYVGYNRTTRESTSATNALVETKDNSIVLGLRHNF</sequence>
<reference evidence="13 14" key="1">
    <citation type="submission" date="2022-07" db="EMBL/GenBank/DDBJ databases">
        <authorList>
            <person name="Xamxidin M."/>
            <person name="Wu M."/>
        </authorList>
    </citation>
    <scope>NUCLEOTIDE SEQUENCE [LARGE SCALE GENOMIC DNA]</scope>
    <source>
        <strain evidence="13 14">NBRC 111650</strain>
    </source>
</reference>
<keyword evidence="14" id="KW-1185">Reference proteome</keyword>
<dbReference type="Pfam" id="PF13609">
    <property type="entry name" value="Porin_4"/>
    <property type="match status" value="1"/>
</dbReference>
<keyword evidence="8" id="KW-0626">Porin</keyword>
<comment type="subcellular location">
    <subcellularLocation>
        <location evidence="1">Cell outer membrane</location>
        <topology evidence="1">Multi-pass membrane protein</topology>
    </subcellularLocation>
</comment>
<protein>
    <submittedName>
        <fullName evidence="13">Porin</fullName>
    </submittedName>
</protein>
<evidence type="ECO:0000259" key="12">
    <source>
        <dbReference type="Pfam" id="PF13609"/>
    </source>
</evidence>
<dbReference type="SUPFAM" id="SSF56935">
    <property type="entry name" value="Porins"/>
    <property type="match status" value="1"/>
</dbReference>
<accession>A0ABT1WC98</accession>
<keyword evidence="3" id="KW-0813">Transport</keyword>
<proteinExistence type="predicted"/>
<dbReference type="CDD" id="cd00342">
    <property type="entry name" value="gram_neg_porins"/>
    <property type="match status" value="1"/>
</dbReference>
<evidence type="ECO:0000256" key="4">
    <source>
        <dbReference type="ARBA" id="ARBA00022452"/>
    </source>
</evidence>
<keyword evidence="6 11" id="KW-0732">Signal</keyword>
<evidence type="ECO:0000256" key="5">
    <source>
        <dbReference type="ARBA" id="ARBA00022692"/>
    </source>
</evidence>
<evidence type="ECO:0000256" key="7">
    <source>
        <dbReference type="ARBA" id="ARBA00023065"/>
    </source>
</evidence>
<evidence type="ECO:0000256" key="6">
    <source>
        <dbReference type="ARBA" id="ARBA00022729"/>
    </source>
</evidence>
<gene>
    <name evidence="13" type="ORF">NQT62_01635</name>
</gene>
<dbReference type="InterPro" id="IPR050298">
    <property type="entry name" value="Gram-neg_bact_OMP"/>
</dbReference>
<organism evidence="13 14">
    <name type="scientific">Limnobacter humi</name>
    <dbReference type="NCBI Taxonomy" id="1778671"/>
    <lineage>
        <taxon>Bacteria</taxon>
        <taxon>Pseudomonadati</taxon>
        <taxon>Pseudomonadota</taxon>
        <taxon>Betaproteobacteria</taxon>
        <taxon>Burkholderiales</taxon>
        <taxon>Burkholderiaceae</taxon>
        <taxon>Limnobacter</taxon>
    </lineage>
</organism>
<evidence type="ECO:0000313" key="13">
    <source>
        <dbReference type="EMBL" id="MCQ8895137.1"/>
    </source>
</evidence>
<evidence type="ECO:0000256" key="10">
    <source>
        <dbReference type="ARBA" id="ARBA00023237"/>
    </source>
</evidence>
<evidence type="ECO:0000256" key="1">
    <source>
        <dbReference type="ARBA" id="ARBA00004571"/>
    </source>
</evidence>